<feature type="region of interest" description="Disordered" evidence="1">
    <location>
        <begin position="1"/>
        <end position="45"/>
    </location>
</feature>
<dbReference type="AlphaFoldDB" id="A0A0B6YTN3"/>
<accession>A0A0B6YTN3</accession>
<sequence length="75" mass="7895">GEQCHFDIGSDSACLPSPTSSISNGSSEASQPTQIKTPPPHSAEALSKKICVPRLQTSTSLSDSVEILKDLPEKE</sequence>
<gene>
    <name evidence="2" type="primary">ORF36888</name>
</gene>
<feature type="non-terminal residue" evidence="2">
    <location>
        <position position="75"/>
    </location>
</feature>
<protein>
    <submittedName>
        <fullName evidence="2">Uncharacterized protein</fullName>
    </submittedName>
</protein>
<organism evidence="2">
    <name type="scientific">Arion vulgaris</name>
    <dbReference type="NCBI Taxonomy" id="1028688"/>
    <lineage>
        <taxon>Eukaryota</taxon>
        <taxon>Metazoa</taxon>
        <taxon>Spiralia</taxon>
        <taxon>Lophotrochozoa</taxon>
        <taxon>Mollusca</taxon>
        <taxon>Gastropoda</taxon>
        <taxon>Heterobranchia</taxon>
        <taxon>Euthyneura</taxon>
        <taxon>Panpulmonata</taxon>
        <taxon>Eupulmonata</taxon>
        <taxon>Stylommatophora</taxon>
        <taxon>Helicina</taxon>
        <taxon>Arionoidea</taxon>
        <taxon>Arionidae</taxon>
        <taxon>Arion</taxon>
    </lineage>
</organism>
<name>A0A0B6YTN3_9EUPU</name>
<proteinExistence type="predicted"/>
<reference evidence="2" key="1">
    <citation type="submission" date="2014-12" db="EMBL/GenBank/DDBJ databases">
        <title>Insight into the proteome of Arion vulgaris.</title>
        <authorList>
            <person name="Aradska J."/>
            <person name="Bulat T."/>
            <person name="Smidak R."/>
            <person name="Sarate P."/>
            <person name="Gangsoo J."/>
            <person name="Sialana F."/>
            <person name="Bilban M."/>
            <person name="Lubec G."/>
        </authorList>
    </citation>
    <scope>NUCLEOTIDE SEQUENCE</scope>
    <source>
        <tissue evidence="2">Skin</tissue>
    </source>
</reference>
<evidence type="ECO:0000256" key="1">
    <source>
        <dbReference type="SAM" id="MobiDB-lite"/>
    </source>
</evidence>
<evidence type="ECO:0000313" key="2">
    <source>
        <dbReference type="EMBL" id="CEK59609.1"/>
    </source>
</evidence>
<feature type="non-terminal residue" evidence="2">
    <location>
        <position position="1"/>
    </location>
</feature>
<dbReference type="EMBL" id="HACG01012744">
    <property type="protein sequence ID" value="CEK59609.1"/>
    <property type="molecule type" value="Transcribed_RNA"/>
</dbReference>
<feature type="compositionally biased region" description="Low complexity" evidence="1">
    <location>
        <begin position="17"/>
        <end position="27"/>
    </location>
</feature>